<keyword evidence="7" id="KW-1185">Reference proteome</keyword>
<proteinExistence type="predicted"/>
<dbReference type="GO" id="GO:0046872">
    <property type="term" value="F:metal ion binding"/>
    <property type="evidence" value="ECO:0007669"/>
    <property type="project" value="UniProtKB-KW"/>
</dbReference>
<dbReference type="Pfam" id="PF22039">
    <property type="entry name" value="HUTI_composite_bact"/>
    <property type="match status" value="1"/>
</dbReference>
<dbReference type="InterPro" id="IPR054418">
    <property type="entry name" value="MQNX/HUTI_composite_N"/>
</dbReference>
<evidence type="ECO:0000313" key="7">
    <source>
        <dbReference type="Proteomes" id="UP000244978"/>
    </source>
</evidence>
<evidence type="ECO:0000259" key="5">
    <source>
        <dbReference type="Pfam" id="PF22039"/>
    </source>
</evidence>
<evidence type="ECO:0000313" key="6">
    <source>
        <dbReference type="EMBL" id="PWB96516.1"/>
    </source>
</evidence>
<comment type="caution">
    <text evidence="6">The sequence shown here is derived from an EMBL/GenBank/DDBJ whole genome shotgun (WGS) entry which is preliminary data.</text>
</comment>
<dbReference type="PANTHER" id="PTHR22642">
    <property type="entry name" value="IMIDAZOLONEPROPIONASE"/>
    <property type="match status" value="1"/>
</dbReference>
<dbReference type="GO" id="GO:0016810">
    <property type="term" value="F:hydrolase activity, acting on carbon-nitrogen (but not peptide) bonds"/>
    <property type="evidence" value="ECO:0007669"/>
    <property type="project" value="InterPro"/>
</dbReference>
<dbReference type="SUPFAM" id="SSF51556">
    <property type="entry name" value="Metallo-dependent hydrolases"/>
    <property type="match status" value="1"/>
</dbReference>
<reference evidence="7" key="1">
    <citation type="submission" date="2018-04" db="EMBL/GenBank/DDBJ databases">
        <authorList>
            <person name="Liu S."/>
            <person name="Wang Z."/>
            <person name="Li J."/>
        </authorList>
    </citation>
    <scope>NUCLEOTIDE SEQUENCE [LARGE SCALE GENOMIC DNA]</scope>
    <source>
        <strain evidence="7">S1194</strain>
    </source>
</reference>
<dbReference type="PANTHER" id="PTHR22642:SF2">
    <property type="entry name" value="PROTEIN LONG AFTER FAR-RED 3"/>
    <property type="match status" value="1"/>
</dbReference>
<dbReference type="RefSeq" id="WP_108996699.1">
    <property type="nucleotide sequence ID" value="NZ_QEEX01000001.1"/>
</dbReference>
<accession>A0A2U1SY35</accession>
<sequence>MATVYSGRIHTLNPHQDGAIDAFLVDDDGRIAAVGEVDSLRAAHPEAGLHALDGWVMPGLIEPHGHPSTAASMLSDAVVDIRPVVVDDPHDVMRIIRSSVASASGPVFINGWDPLLQQGLPSLDLRMLDHLAGSIPLVILHNSGHAVFFNSAAAALSGIDRSTPDPPGARFGRDDKGDLNGSAYEAGALGRLLAPMLERTRSEFPRIFADHLADLSSRGYTTVADMSWDPALNPLADSLRDAGRITTRIRWYEASHPGASVGSAMRSDDPLMRQVGAKIWSDGSPWVGNIATSFAYLDTPATRQLGLEPGHKAQANFSPEELAAVAAPYAAAGWQVACHAHGDVAISQTLDVYEHLIAQHQLDDHRFRLEHVGAATPELLRRAADLGVTVSVFVDHIRYWGEVLVNDLFGVEHGGAWADAGAAFAAGHRVTFHNDGWVTPNEPFRNMAVAETRQSRHGFTMPGGTPVLRAQALAAHTKNAAWQLFSEHEVGTLTVGRFADFIAVDRDPASVESESLGDTQVLATYLAGEQVAGR</sequence>
<organism evidence="6 7">
    <name type="scientific">Homoserinimonas hongtaonis</name>
    <dbReference type="NCBI Taxonomy" id="2079791"/>
    <lineage>
        <taxon>Bacteria</taxon>
        <taxon>Bacillati</taxon>
        <taxon>Actinomycetota</taxon>
        <taxon>Actinomycetes</taxon>
        <taxon>Micrococcales</taxon>
        <taxon>Microbacteriaceae</taxon>
        <taxon>Homoserinimonas</taxon>
    </lineage>
</organism>
<dbReference type="SUPFAM" id="SSF51338">
    <property type="entry name" value="Composite domain of metallo-dependent hydrolases"/>
    <property type="match status" value="1"/>
</dbReference>
<evidence type="ECO:0000256" key="3">
    <source>
        <dbReference type="ARBA" id="ARBA00022833"/>
    </source>
</evidence>
<evidence type="ECO:0000256" key="1">
    <source>
        <dbReference type="ARBA" id="ARBA00022723"/>
    </source>
</evidence>
<feature type="domain" description="Amidohydrolase 3" evidence="4">
    <location>
        <begin position="54"/>
        <end position="531"/>
    </location>
</feature>
<dbReference type="Gene3D" id="2.30.40.10">
    <property type="entry name" value="Urease, subunit C, domain 1"/>
    <property type="match status" value="1"/>
</dbReference>
<keyword evidence="2 6" id="KW-0378">Hydrolase</keyword>
<keyword evidence="3" id="KW-0862">Zinc</keyword>
<dbReference type="Proteomes" id="UP000244978">
    <property type="component" value="Unassembled WGS sequence"/>
</dbReference>
<dbReference type="Gene3D" id="3.20.20.140">
    <property type="entry name" value="Metal-dependent hydrolases"/>
    <property type="match status" value="1"/>
</dbReference>
<keyword evidence="1" id="KW-0479">Metal-binding</keyword>
<protein>
    <submittedName>
        <fullName evidence="6">Amidohydrolase</fullName>
    </submittedName>
</protein>
<feature type="domain" description="Aminodeoxyfutalosine deaminase/Imidazolonepropionase-like composite" evidence="5">
    <location>
        <begin position="27"/>
        <end position="47"/>
    </location>
</feature>
<evidence type="ECO:0000256" key="2">
    <source>
        <dbReference type="ARBA" id="ARBA00022801"/>
    </source>
</evidence>
<gene>
    <name evidence="6" type="ORF">DF220_00655</name>
</gene>
<dbReference type="InterPro" id="IPR013108">
    <property type="entry name" value="Amidohydro_3"/>
</dbReference>
<dbReference type="InterPro" id="IPR011059">
    <property type="entry name" value="Metal-dep_hydrolase_composite"/>
</dbReference>
<dbReference type="EMBL" id="QEEX01000001">
    <property type="protein sequence ID" value="PWB96516.1"/>
    <property type="molecule type" value="Genomic_DNA"/>
</dbReference>
<dbReference type="InterPro" id="IPR032466">
    <property type="entry name" value="Metal_Hydrolase"/>
</dbReference>
<name>A0A2U1SY35_9MICO</name>
<dbReference type="Gene3D" id="3.10.310.70">
    <property type="match status" value="1"/>
</dbReference>
<evidence type="ECO:0000259" key="4">
    <source>
        <dbReference type="Pfam" id="PF07969"/>
    </source>
</evidence>
<dbReference type="AlphaFoldDB" id="A0A2U1SY35"/>
<dbReference type="Pfam" id="PF07969">
    <property type="entry name" value="Amidohydro_3"/>
    <property type="match status" value="1"/>
</dbReference>